<dbReference type="PANTHER" id="PTHR32315">
    <property type="entry name" value="ADENINE PHOSPHORIBOSYLTRANSFERASE"/>
    <property type="match status" value="1"/>
</dbReference>
<dbReference type="InterPro" id="IPR000836">
    <property type="entry name" value="PRTase_dom"/>
</dbReference>
<dbReference type="NCBIfam" id="NF002636">
    <property type="entry name" value="PRK02304.1-5"/>
    <property type="match status" value="1"/>
</dbReference>
<comment type="subcellular location">
    <subcellularLocation>
        <location evidence="3 11">Cytoplasm</location>
    </subcellularLocation>
</comment>
<feature type="domain" description="Phosphoribosyltransferase" evidence="12">
    <location>
        <begin position="48"/>
        <end position="154"/>
    </location>
</feature>
<dbReference type="STRING" id="335973.SAMN04488693_1045"/>
<dbReference type="GO" id="GO:0005737">
    <property type="term" value="C:cytoplasm"/>
    <property type="evidence" value="ECO:0007669"/>
    <property type="project" value="UniProtKB-SubCell"/>
</dbReference>
<reference evidence="13 14" key="1">
    <citation type="submission" date="2016-10" db="EMBL/GenBank/DDBJ databases">
        <authorList>
            <person name="de Groot N.N."/>
        </authorList>
    </citation>
    <scope>NUCLEOTIDE SEQUENCE [LARGE SCALE GENOMIC DNA]</scope>
    <source>
        <strain evidence="13 14">NP_1H</strain>
    </source>
</reference>
<comment type="subunit">
    <text evidence="11">Homodimer.</text>
</comment>
<dbReference type="EC" id="2.4.2.7" evidence="6 11"/>
<evidence type="ECO:0000256" key="5">
    <source>
        <dbReference type="ARBA" id="ARBA00008391"/>
    </source>
</evidence>
<dbReference type="UniPathway" id="UPA00588">
    <property type="reaction ID" value="UER00646"/>
</dbReference>
<dbReference type="Pfam" id="PF00156">
    <property type="entry name" value="Pribosyltran"/>
    <property type="match status" value="1"/>
</dbReference>
<comment type="function">
    <text evidence="2 11">Catalyzes a salvage reaction resulting in the formation of AMP, that is energically less costly than de novo synthesis.</text>
</comment>
<dbReference type="Proteomes" id="UP000199258">
    <property type="component" value="Unassembled WGS sequence"/>
</dbReference>
<dbReference type="InterPro" id="IPR050054">
    <property type="entry name" value="UPRTase/APRTase"/>
</dbReference>
<keyword evidence="7 11" id="KW-0963">Cytoplasm</keyword>
<evidence type="ECO:0000259" key="12">
    <source>
        <dbReference type="Pfam" id="PF00156"/>
    </source>
</evidence>
<dbReference type="GO" id="GO:0002055">
    <property type="term" value="F:adenine binding"/>
    <property type="evidence" value="ECO:0007669"/>
    <property type="project" value="TreeGrafter"/>
</dbReference>
<organism evidence="13 14">
    <name type="scientific">Arthrobacter subterraneus</name>
    <dbReference type="NCBI Taxonomy" id="335973"/>
    <lineage>
        <taxon>Bacteria</taxon>
        <taxon>Bacillati</taxon>
        <taxon>Actinomycetota</taxon>
        <taxon>Actinomycetes</taxon>
        <taxon>Micrococcales</taxon>
        <taxon>Micrococcaceae</taxon>
        <taxon>Arthrobacter</taxon>
    </lineage>
</organism>
<dbReference type="AlphaFoldDB" id="A0A1G8G8M6"/>
<comment type="catalytic activity">
    <reaction evidence="1 11">
        <text>AMP + diphosphate = 5-phospho-alpha-D-ribose 1-diphosphate + adenine</text>
        <dbReference type="Rhea" id="RHEA:16609"/>
        <dbReference type="ChEBI" id="CHEBI:16708"/>
        <dbReference type="ChEBI" id="CHEBI:33019"/>
        <dbReference type="ChEBI" id="CHEBI:58017"/>
        <dbReference type="ChEBI" id="CHEBI:456215"/>
        <dbReference type="EC" id="2.4.2.7"/>
    </reaction>
</comment>
<name>A0A1G8G8M6_9MICC</name>
<keyword evidence="10 11" id="KW-0660">Purine salvage</keyword>
<proteinExistence type="inferred from homology"/>
<dbReference type="Gene3D" id="3.40.50.2020">
    <property type="match status" value="1"/>
</dbReference>
<evidence type="ECO:0000256" key="6">
    <source>
        <dbReference type="ARBA" id="ARBA00011893"/>
    </source>
</evidence>
<protein>
    <recommendedName>
        <fullName evidence="6 11">Adenine phosphoribosyltransferase</fullName>
        <shortName evidence="11">APRT</shortName>
        <ecNumber evidence="6 11">2.4.2.7</ecNumber>
    </recommendedName>
</protein>
<keyword evidence="9 11" id="KW-0808">Transferase</keyword>
<keyword evidence="8 11" id="KW-0328">Glycosyltransferase</keyword>
<evidence type="ECO:0000313" key="13">
    <source>
        <dbReference type="EMBL" id="SDH90640.1"/>
    </source>
</evidence>
<evidence type="ECO:0000256" key="4">
    <source>
        <dbReference type="ARBA" id="ARBA00004659"/>
    </source>
</evidence>
<dbReference type="GO" id="GO:0006166">
    <property type="term" value="P:purine ribonucleoside salvage"/>
    <property type="evidence" value="ECO:0007669"/>
    <property type="project" value="UniProtKB-KW"/>
</dbReference>
<comment type="pathway">
    <text evidence="4 11">Purine metabolism; AMP biosynthesis via salvage pathway; AMP from adenine: step 1/1.</text>
</comment>
<dbReference type="GO" id="GO:0044209">
    <property type="term" value="P:AMP salvage"/>
    <property type="evidence" value="ECO:0007669"/>
    <property type="project" value="UniProtKB-UniRule"/>
</dbReference>
<dbReference type="NCBIfam" id="NF002634">
    <property type="entry name" value="PRK02304.1-3"/>
    <property type="match status" value="1"/>
</dbReference>
<evidence type="ECO:0000256" key="11">
    <source>
        <dbReference type="HAMAP-Rule" id="MF_00004"/>
    </source>
</evidence>
<dbReference type="CDD" id="cd06223">
    <property type="entry name" value="PRTases_typeI"/>
    <property type="match status" value="1"/>
</dbReference>
<dbReference type="SUPFAM" id="SSF53271">
    <property type="entry name" value="PRTase-like"/>
    <property type="match status" value="1"/>
</dbReference>
<dbReference type="InterPro" id="IPR029057">
    <property type="entry name" value="PRTase-like"/>
</dbReference>
<dbReference type="GO" id="GO:0003999">
    <property type="term" value="F:adenine phosphoribosyltransferase activity"/>
    <property type="evidence" value="ECO:0007669"/>
    <property type="project" value="UniProtKB-UniRule"/>
</dbReference>
<evidence type="ECO:0000256" key="10">
    <source>
        <dbReference type="ARBA" id="ARBA00022726"/>
    </source>
</evidence>
<dbReference type="FunFam" id="3.40.50.2020:FF:000021">
    <property type="entry name" value="Adenine phosphoribosyltransferase"/>
    <property type="match status" value="1"/>
</dbReference>
<evidence type="ECO:0000256" key="7">
    <source>
        <dbReference type="ARBA" id="ARBA00022490"/>
    </source>
</evidence>
<comment type="similarity">
    <text evidence="5 11">Belongs to the purine/pyrimidine phosphoribosyltransferase family.</text>
</comment>
<accession>A0A1G8G8M6</accession>
<dbReference type="PANTHER" id="PTHR32315:SF3">
    <property type="entry name" value="ADENINE PHOSPHORIBOSYLTRANSFERASE"/>
    <property type="match status" value="1"/>
</dbReference>
<dbReference type="GO" id="GO:0016208">
    <property type="term" value="F:AMP binding"/>
    <property type="evidence" value="ECO:0007669"/>
    <property type="project" value="TreeGrafter"/>
</dbReference>
<evidence type="ECO:0000256" key="3">
    <source>
        <dbReference type="ARBA" id="ARBA00004496"/>
    </source>
</evidence>
<evidence type="ECO:0000313" key="14">
    <source>
        <dbReference type="Proteomes" id="UP000199258"/>
    </source>
</evidence>
<sequence length="175" mass="17946">MTPSNTRDLILSSCASVPDFPKPGVTFRDLTPVFADPTAFAAVTSALIEPFRGGFDRVAGIEARGFILAAAAAYASGTGMTAVRKPGKLPREVLSESYVLEYGTAAVEIHRDEFPPGTRVLLLDDVLATGGTLAAAVRLLERAGAEVVGAGVVLELAGLGGRAAVPASVHALATI</sequence>
<dbReference type="HAMAP" id="MF_00004">
    <property type="entry name" value="Aden_phosphoribosyltr"/>
    <property type="match status" value="1"/>
</dbReference>
<keyword evidence="14" id="KW-1185">Reference proteome</keyword>
<dbReference type="RefSeq" id="WP_090585224.1">
    <property type="nucleotide sequence ID" value="NZ_FNDT01000004.1"/>
</dbReference>
<evidence type="ECO:0000256" key="1">
    <source>
        <dbReference type="ARBA" id="ARBA00000868"/>
    </source>
</evidence>
<dbReference type="EMBL" id="FNDT01000004">
    <property type="protein sequence ID" value="SDH90640.1"/>
    <property type="molecule type" value="Genomic_DNA"/>
</dbReference>
<evidence type="ECO:0000256" key="8">
    <source>
        <dbReference type="ARBA" id="ARBA00022676"/>
    </source>
</evidence>
<dbReference type="GO" id="GO:0006168">
    <property type="term" value="P:adenine salvage"/>
    <property type="evidence" value="ECO:0007669"/>
    <property type="project" value="InterPro"/>
</dbReference>
<gene>
    <name evidence="11" type="primary">apt</name>
    <name evidence="13" type="ORF">SAMN04488693_1045</name>
</gene>
<evidence type="ECO:0000256" key="9">
    <source>
        <dbReference type="ARBA" id="ARBA00022679"/>
    </source>
</evidence>
<dbReference type="InterPro" id="IPR005764">
    <property type="entry name" value="Ade_phspho_trans"/>
</dbReference>
<evidence type="ECO:0000256" key="2">
    <source>
        <dbReference type="ARBA" id="ARBA00003968"/>
    </source>
</evidence>
<dbReference type="OrthoDB" id="9803963at2"/>